<dbReference type="PANTHER" id="PTHR31299">
    <property type="entry name" value="ESTERASE, PUTATIVE (AFU_ORTHOLOGUE AFUA_1G05850)-RELATED"/>
    <property type="match status" value="1"/>
</dbReference>
<dbReference type="RefSeq" id="WP_026993004.1">
    <property type="nucleotide sequence ID" value="NZ_JRLY01000007.1"/>
</dbReference>
<dbReference type="eggNOG" id="COG2312">
    <property type="taxonomic scope" value="Bacteria"/>
</dbReference>
<dbReference type="SUPFAM" id="SSF159501">
    <property type="entry name" value="EreA/ChaN-like"/>
    <property type="match status" value="1"/>
</dbReference>
<dbReference type="InterPro" id="IPR052036">
    <property type="entry name" value="Hydrolase/PRTase-associated"/>
</dbReference>
<dbReference type="Gene3D" id="3.40.1660.10">
    <property type="entry name" value="EreA-like (biosynthetic domain)"/>
    <property type="match status" value="1"/>
</dbReference>
<dbReference type="Gene3D" id="1.20.1440.30">
    <property type="entry name" value="Biosynthetic Protein domain"/>
    <property type="match status" value="1"/>
</dbReference>
<keyword evidence="3" id="KW-1185">Reference proteome</keyword>
<dbReference type="PANTHER" id="PTHR31299:SF0">
    <property type="entry name" value="ESTERASE, PUTATIVE (AFU_ORTHOLOGUE AFUA_1G05850)-RELATED"/>
    <property type="match status" value="1"/>
</dbReference>
<dbReference type="GO" id="GO:0046677">
    <property type="term" value="P:response to antibiotic"/>
    <property type="evidence" value="ECO:0007669"/>
    <property type="project" value="InterPro"/>
</dbReference>
<feature type="chain" id="PRO_5001992026" description="Erythromycin esterase" evidence="1">
    <location>
        <begin position="22"/>
        <end position="420"/>
    </location>
</feature>
<name>A0A0A2MXL4_9FLAO</name>
<dbReference type="InterPro" id="IPR007815">
    <property type="entry name" value="Emycin_Estase"/>
</dbReference>
<gene>
    <name evidence="2" type="ORF">Q766_10085</name>
</gene>
<dbReference type="AlphaFoldDB" id="A0A0A2MXL4"/>
<dbReference type="EMBL" id="JRLY01000007">
    <property type="protein sequence ID" value="KGO92965.1"/>
    <property type="molecule type" value="Genomic_DNA"/>
</dbReference>
<evidence type="ECO:0000313" key="3">
    <source>
        <dbReference type="Proteomes" id="UP000030111"/>
    </source>
</evidence>
<dbReference type="Gene3D" id="3.30.1870.10">
    <property type="entry name" value="EreA-like, domain 2"/>
    <property type="match status" value="1"/>
</dbReference>
<dbReference type="OrthoDB" id="9810066at2"/>
<evidence type="ECO:0000313" key="2">
    <source>
        <dbReference type="EMBL" id="KGO92965.1"/>
    </source>
</evidence>
<keyword evidence="1" id="KW-0732">Signal</keyword>
<evidence type="ECO:0000256" key="1">
    <source>
        <dbReference type="SAM" id="SignalP"/>
    </source>
</evidence>
<dbReference type="Pfam" id="PF05139">
    <property type="entry name" value="Erythro_esteras"/>
    <property type="match status" value="1"/>
</dbReference>
<dbReference type="Proteomes" id="UP000030111">
    <property type="component" value="Unassembled WGS sequence"/>
</dbReference>
<feature type="signal peptide" evidence="1">
    <location>
        <begin position="1"/>
        <end position="21"/>
    </location>
</feature>
<comment type="caution">
    <text evidence="2">The sequence shown here is derived from an EMBL/GenBank/DDBJ whole genome shotgun (WGS) entry which is preliminary data.</text>
</comment>
<reference evidence="2 3" key="1">
    <citation type="submission" date="2013-09" db="EMBL/GenBank/DDBJ databases">
        <authorList>
            <person name="Zeng Z."/>
            <person name="Chen C."/>
        </authorList>
    </citation>
    <scope>NUCLEOTIDE SEQUENCE [LARGE SCALE GENOMIC DNA]</scope>
    <source>
        <strain evidence="2 3">WB 4.1-42</strain>
    </source>
</reference>
<dbReference type="CDD" id="cd14728">
    <property type="entry name" value="Ere-like"/>
    <property type="match status" value="1"/>
</dbReference>
<proteinExistence type="predicted"/>
<accession>A0A0A2MXL4</accession>
<organism evidence="2 3">
    <name type="scientific">Flavobacterium subsaxonicum WB 4.1-42 = DSM 21790</name>
    <dbReference type="NCBI Taxonomy" id="1121898"/>
    <lineage>
        <taxon>Bacteria</taxon>
        <taxon>Pseudomonadati</taxon>
        <taxon>Bacteroidota</taxon>
        <taxon>Flavobacteriia</taxon>
        <taxon>Flavobacteriales</taxon>
        <taxon>Flavobacteriaceae</taxon>
        <taxon>Flavobacterium</taxon>
    </lineage>
</organism>
<sequence>MKNLYLLLLLACAFGYSQDAAVVNWIDANAIAIEGAGQDAPLSNLKQNTPAIFNDVKLFGFGEATHHTKEFFDIKARFFKYLAENNGVRVFMIEDGFGPDYNINAYIAGGGGTAKEAVSQMGFSIWMTEEMVALVEWMRAFNANRPKTDRITFYGIDNQFGRNINVIIKNFVAKYNVPVDQNFTAVIDSSAVLHGQRGKGNPKAKGYAKQLADAALLLKNNFKPADAAQQKELDATLHAFDVLQQFLKHVDGGTPKERDAAMASNAIWALQHEGTAAKGFIWAHNEHIENAGGAQRLGHILKATYGSAYYSMGFDFGKGMLYSRYLNGNMSAPAIFTLEAPFKDNYAFVLSQAKADAFFIDFKLAAKDAVMDKFINSNRKNITTGATGYNPIFKGNKQDIAKAYDGLVFVRQITLPTYLK</sequence>
<dbReference type="STRING" id="1121898.GCA_000422725_02672"/>
<protein>
    <recommendedName>
        <fullName evidence="4">Erythromycin esterase</fullName>
    </recommendedName>
</protein>
<evidence type="ECO:0008006" key="4">
    <source>
        <dbReference type="Google" id="ProtNLM"/>
    </source>
</evidence>